<evidence type="ECO:0000313" key="3">
    <source>
        <dbReference type="Proteomes" id="UP001459277"/>
    </source>
</evidence>
<sequence>MHKLKAKQNFPYPQSKNPNALFLQHESTTKKLKLQITKLPMLGGAVVRSQFFHFVSNFRFSREPNQAQESKTNQIKLPKSFPQNKSNHSNRSSKSRDLELSNTEN</sequence>
<organism evidence="2 3">
    <name type="scientific">Lithocarpus litseifolius</name>
    <dbReference type="NCBI Taxonomy" id="425828"/>
    <lineage>
        <taxon>Eukaryota</taxon>
        <taxon>Viridiplantae</taxon>
        <taxon>Streptophyta</taxon>
        <taxon>Embryophyta</taxon>
        <taxon>Tracheophyta</taxon>
        <taxon>Spermatophyta</taxon>
        <taxon>Magnoliopsida</taxon>
        <taxon>eudicotyledons</taxon>
        <taxon>Gunneridae</taxon>
        <taxon>Pentapetalae</taxon>
        <taxon>rosids</taxon>
        <taxon>fabids</taxon>
        <taxon>Fagales</taxon>
        <taxon>Fagaceae</taxon>
        <taxon>Lithocarpus</taxon>
    </lineage>
</organism>
<evidence type="ECO:0000313" key="2">
    <source>
        <dbReference type="EMBL" id="KAK9992308.1"/>
    </source>
</evidence>
<name>A0AAW2C3M6_9ROSI</name>
<dbReference type="AlphaFoldDB" id="A0AAW2C3M6"/>
<dbReference type="EMBL" id="JAZDWU010000009">
    <property type="protein sequence ID" value="KAK9992308.1"/>
    <property type="molecule type" value="Genomic_DNA"/>
</dbReference>
<protein>
    <submittedName>
        <fullName evidence="2">Uncharacterized protein</fullName>
    </submittedName>
</protein>
<evidence type="ECO:0000256" key="1">
    <source>
        <dbReference type="SAM" id="MobiDB-lite"/>
    </source>
</evidence>
<feature type="region of interest" description="Disordered" evidence="1">
    <location>
        <begin position="62"/>
        <end position="105"/>
    </location>
</feature>
<keyword evidence="3" id="KW-1185">Reference proteome</keyword>
<feature type="compositionally biased region" description="Polar residues" evidence="1">
    <location>
        <begin position="63"/>
        <end position="75"/>
    </location>
</feature>
<proteinExistence type="predicted"/>
<gene>
    <name evidence="2" type="ORF">SO802_027293</name>
</gene>
<reference evidence="2 3" key="1">
    <citation type="submission" date="2024-01" db="EMBL/GenBank/DDBJ databases">
        <title>A telomere-to-telomere, gap-free genome of sweet tea (Lithocarpus litseifolius).</title>
        <authorList>
            <person name="Zhou J."/>
        </authorList>
    </citation>
    <scope>NUCLEOTIDE SEQUENCE [LARGE SCALE GENOMIC DNA]</scope>
    <source>
        <strain evidence="2">Zhou-2022a</strain>
        <tissue evidence="2">Leaf</tissue>
    </source>
</reference>
<comment type="caution">
    <text evidence="2">The sequence shown here is derived from an EMBL/GenBank/DDBJ whole genome shotgun (WGS) entry which is preliminary data.</text>
</comment>
<dbReference type="Proteomes" id="UP001459277">
    <property type="component" value="Unassembled WGS sequence"/>
</dbReference>
<accession>A0AAW2C3M6</accession>